<feature type="disulfide bond" evidence="8">
    <location>
        <begin position="87"/>
        <end position="103"/>
    </location>
</feature>
<dbReference type="Pfam" id="PF01082">
    <property type="entry name" value="Cu2_monooxygen"/>
    <property type="match status" value="1"/>
</dbReference>
<dbReference type="GO" id="GO:0016020">
    <property type="term" value="C:membrane"/>
    <property type="evidence" value="ECO:0007669"/>
    <property type="project" value="InterPro"/>
</dbReference>
<feature type="binding site" evidence="7">
    <location>
        <position position="81"/>
    </location>
    <ligand>
        <name>Cu(2+)</name>
        <dbReference type="ChEBI" id="CHEBI:29036"/>
        <label>1</label>
        <note>catalytic</note>
    </ligand>
</feature>
<evidence type="ECO:0000256" key="8">
    <source>
        <dbReference type="PIRSR" id="PIRSR600720-3"/>
    </source>
</evidence>
<comment type="catalytic activity">
    <reaction evidence="6">
        <text>a [peptide]-C-terminal glycine + 2 L-ascorbate + O2 = a [peptide]-C-terminal (2S)-2-hydroxyglycine + 2 monodehydro-L-ascorbate radical + H2O</text>
        <dbReference type="Rhea" id="RHEA:21452"/>
        <dbReference type="Rhea" id="RHEA-COMP:13486"/>
        <dbReference type="Rhea" id="RHEA-COMP:15321"/>
        <dbReference type="ChEBI" id="CHEBI:15377"/>
        <dbReference type="ChEBI" id="CHEBI:15379"/>
        <dbReference type="ChEBI" id="CHEBI:38290"/>
        <dbReference type="ChEBI" id="CHEBI:59513"/>
        <dbReference type="ChEBI" id="CHEBI:137000"/>
        <dbReference type="ChEBI" id="CHEBI:142768"/>
        <dbReference type="EC" id="1.14.17.3"/>
    </reaction>
</comment>
<evidence type="ECO:0000256" key="4">
    <source>
        <dbReference type="ARBA" id="ARBA00023157"/>
    </source>
</evidence>
<dbReference type="GO" id="GO:0005576">
    <property type="term" value="C:extracellular region"/>
    <property type="evidence" value="ECO:0007669"/>
    <property type="project" value="TreeGrafter"/>
</dbReference>
<evidence type="ECO:0000259" key="9">
    <source>
        <dbReference type="Pfam" id="PF01082"/>
    </source>
</evidence>
<evidence type="ECO:0000256" key="2">
    <source>
        <dbReference type="ARBA" id="ARBA00022723"/>
    </source>
</evidence>
<keyword evidence="3" id="KW-0732">Signal</keyword>
<evidence type="ECO:0000256" key="6">
    <source>
        <dbReference type="ARBA" id="ARBA00048431"/>
    </source>
</evidence>
<evidence type="ECO:0000256" key="7">
    <source>
        <dbReference type="PIRSR" id="PIRSR600720-2"/>
    </source>
</evidence>
<reference evidence="12" key="1">
    <citation type="submission" date="2016-06" db="UniProtKB">
        <authorList>
            <consortium name="WormBaseParasite"/>
        </authorList>
    </citation>
    <scope>IDENTIFICATION</scope>
</reference>
<dbReference type="GO" id="GO:0005507">
    <property type="term" value="F:copper ion binding"/>
    <property type="evidence" value="ECO:0007669"/>
    <property type="project" value="InterPro"/>
</dbReference>
<dbReference type="InterPro" id="IPR000720">
    <property type="entry name" value="PHM/PAL"/>
</dbReference>
<proteinExistence type="predicted"/>
<reference evidence="10 11" key="2">
    <citation type="submission" date="2018-11" db="EMBL/GenBank/DDBJ databases">
        <authorList>
            <consortium name="Pathogen Informatics"/>
        </authorList>
    </citation>
    <scope>NUCLEOTIDE SEQUENCE [LARGE SCALE GENOMIC DNA]</scope>
</reference>
<dbReference type="OrthoDB" id="10044505at2759"/>
<keyword evidence="4 8" id="KW-1015">Disulfide bond</keyword>
<feature type="domain" description="Copper type II ascorbate-dependent monooxygenase N-terminal" evidence="9">
    <location>
        <begin position="62"/>
        <end position="131"/>
    </location>
</feature>
<dbReference type="GO" id="GO:0006518">
    <property type="term" value="P:peptide metabolic process"/>
    <property type="evidence" value="ECO:0007669"/>
    <property type="project" value="InterPro"/>
</dbReference>
<dbReference type="GO" id="GO:0004504">
    <property type="term" value="F:peptidylglycine monooxygenase activity"/>
    <property type="evidence" value="ECO:0007669"/>
    <property type="project" value="UniProtKB-EC"/>
</dbReference>
<dbReference type="Gene3D" id="2.60.120.310">
    <property type="entry name" value="Copper type II, ascorbate-dependent monooxygenase, N-terminal domain"/>
    <property type="match status" value="1"/>
</dbReference>
<dbReference type="SUPFAM" id="SSF49742">
    <property type="entry name" value="PHM/PNGase F"/>
    <property type="match status" value="2"/>
</dbReference>
<dbReference type="InterPro" id="IPR000323">
    <property type="entry name" value="Cu2_ascorb_mOase_N"/>
</dbReference>
<protein>
    <recommendedName>
        <fullName evidence="1">peptidylglycine monooxygenase</fullName>
        <ecNumber evidence="1">1.14.17.3</ecNumber>
    </recommendedName>
</protein>
<name>A0A183DW40_9BILA</name>
<dbReference type="PANTHER" id="PTHR10680:SF14">
    <property type="entry name" value="PEPTIDYL-GLYCINE ALPHA-AMIDATING MONOOXYGENASE"/>
    <property type="match status" value="1"/>
</dbReference>
<dbReference type="PRINTS" id="PR00790">
    <property type="entry name" value="PAMONOXGNASE"/>
</dbReference>
<evidence type="ECO:0000256" key="1">
    <source>
        <dbReference type="ARBA" id="ARBA00012689"/>
    </source>
</evidence>
<evidence type="ECO:0000313" key="11">
    <source>
        <dbReference type="Proteomes" id="UP000271098"/>
    </source>
</evidence>
<gene>
    <name evidence="10" type="ORF">GPUH_LOCUS12931</name>
</gene>
<organism evidence="12">
    <name type="scientific">Gongylonema pulchrum</name>
    <dbReference type="NCBI Taxonomy" id="637853"/>
    <lineage>
        <taxon>Eukaryota</taxon>
        <taxon>Metazoa</taxon>
        <taxon>Ecdysozoa</taxon>
        <taxon>Nematoda</taxon>
        <taxon>Chromadorea</taxon>
        <taxon>Rhabditida</taxon>
        <taxon>Spirurina</taxon>
        <taxon>Spiruromorpha</taxon>
        <taxon>Spiruroidea</taxon>
        <taxon>Gongylonematidae</taxon>
        <taxon>Gongylonema</taxon>
    </lineage>
</organism>
<dbReference type="EMBL" id="UYRT01079746">
    <property type="protein sequence ID" value="VDN21316.1"/>
    <property type="molecule type" value="Genomic_DNA"/>
</dbReference>
<keyword evidence="11" id="KW-1185">Reference proteome</keyword>
<accession>A0A183DW40</accession>
<feature type="binding site" evidence="7">
    <location>
        <position position="80"/>
    </location>
    <ligand>
        <name>Cu(2+)</name>
        <dbReference type="ChEBI" id="CHEBI:29036"/>
        <label>1</label>
        <note>catalytic</note>
    </ligand>
</feature>
<dbReference type="InterPro" id="IPR036939">
    <property type="entry name" value="Cu2_ascorb_mOase_N_sf"/>
</dbReference>
<dbReference type="PANTHER" id="PTHR10680">
    <property type="entry name" value="PEPTIDYL-GLYCINE ALPHA-AMIDATING MONOOXYGENASE"/>
    <property type="match status" value="1"/>
</dbReference>
<evidence type="ECO:0000313" key="12">
    <source>
        <dbReference type="WBParaSite" id="GPUH_0001294501-mRNA-1"/>
    </source>
</evidence>
<comment type="cofactor">
    <cofactor evidence="7">
        <name>Cu(2+)</name>
        <dbReference type="ChEBI" id="CHEBI:29036"/>
    </cofactor>
    <text evidence="7">Binds 2 Cu(2+) ions per subunit.</text>
</comment>
<sequence length="267" mass="30446">MNVQMNEMKRICVVVFLVARWFLAITGVSVSRYTQQIRQVTIQTDGYAPVVDDDYVAVSMAIQPGYIVRFEPFADADRIHHILLFGCDYPAKAMPLWRGLETCRGPSHILYAWARNAPDLRLPEGVAFSVHYAHPFLGRVLDYSGVTVHLIDERPNNLAAVLLNTGADEMCNFYMMFYWDATAPDPFPYGAVCGMQEEQAVVNKEYPIDGVTLLPPHPDWEHKAHQSGKPFGKVYVVLKYFYLFYVVCRIQGAREFLLRVAWTMILA</sequence>
<dbReference type="EC" id="1.14.17.3" evidence="1"/>
<keyword evidence="5" id="KW-0325">Glycoprotein</keyword>
<dbReference type="WBParaSite" id="GPUH_0001294501-mRNA-1">
    <property type="protein sequence ID" value="GPUH_0001294501-mRNA-1"/>
    <property type="gene ID" value="GPUH_0001294501"/>
</dbReference>
<keyword evidence="2 7" id="KW-0479">Metal-binding</keyword>
<keyword evidence="7" id="KW-0186">Copper</keyword>
<evidence type="ECO:0000313" key="10">
    <source>
        <dbReference type="EMBL" id="VDN21316.1"/>
    </source>
</evidence>
<evidence type="ECO:0000256" key="5">
    <source>
        <dbReference type="ARBA" id="ARBA00023180"/>
    </source>
</evidence>
<dbReference type="InterPro" id="IPR008977">
    <property type="entry name" value="PHM/PNGase_F_dom_sf"/>
</dbReference>
<evidence type="ECO:0000256" key="3">
    <source>
        <dbReference type="ARBA" id="ARBA00022729"/>
    </source>
</evidence>
<dbReference type="Proteomes" id="UP000271098">
    <property type="component" value="Unassembled WGS sequence"/>
</dbReference>
<dbReference type="AlphaFoldDB" id="A0A183DW40"/>